<name>A0A7S3CHI5_9CHLO</name>
<dbReference type="Gene3D" id="1.25.40.10">
    <property type="entry name" value="Tetratricopeptide repeat domain"/>
    <property type="match status" value="1"/>
</dbReference>
<dbReference type="InterPro" id="IPR036034">
    <property type="entry name" value="PDZ_sf"/>
</dbReference>
<organism evidence="2">
    <name type="scientific">Chloropicon roscoffensis</name>
    <dbReference type="NCBI Taxonomy" id="1461544"/>
    <lineage>
        <taxon>Eukaryota</taxon>
        <taxon>Viridiplantae</taxon>
        <taxon>Chlorophyta</taxon>
        <taxon>Chloropicophyceae</taxon>
        <taxon>Chloropicales</taxon>
        <taxon>Chloropicaceae</taxon>
        <taxon>Chloropicon</taxon>
    </lineage>
</organism>
<dbReference type="EMBL" id="HBHZ01012045">
    <property type="protein sequence ID" value="CAE0196215.1"/>
    <property type="molecule type" value="Transcribed_RNA"/>
</dbReference>
<dbReference type="AlphaFoldDB" id="A0A7S3CHI5"/>
<sequence length="347" mass="38192">MLMSKTGCGANARGRAVGAKPAASGLARGGRAGRVPSQGSQAGKLLRLGQKRCAKVRAAETNQEAGSADNSWEDWSPEGQDEEGAIFNVSLPKPIGVSIGRGNDGRCYVSRVDASRGSIDPRIQPGDKLLRVSQSFGEETWEALNYGQVAYAIRTRNGDVYFQLQSRGGDMSIFEKKKVDSTAAQFQAERAGGNYGIGTKELQQRNYIAKMEEARKRRELFDDGLEKFKSKDFENAILDWENVLGLEPDNYMGDNFSKVSQIYQVAAYNIACAYAKLGQTDPGLEALDQALNSGFSDYDKCRQDKNLAAIRQAAPEQFKEIMDRYDEPIINMDAINAVKNFFTSPFK</sequence>
<feature type="region of interest" description="Disordered" evidence="1">
    <location>
        <begin position="58"/>
        <end position="78"/>
    </location>
</feature>
<dbReference type="SUPFAM" id="SSF48452">
    <property type="entry name" value="TPR-like"/>
    <property type="match status" value="1"/>
</dbReference>
<feature type="compositionally biased region" description="Polar residues" evidence="1">
    <location>
        <begin position="60"/>
        <end position="70"/>
    </location>
</feature>
<feature type="region of interest" description="Disordered" evidence="1">
    <location>
        <begin position="1"/>
        <end position="44"/>
    </location>
</feature>
<evidence type="ECO:0000256" key="1">
    <source>
        <dbReference type="SAM" id="MobiDB-lite"/>
    </source>
</evidence>
<reference evidence="2" key="1">
    <citation type="submission" date="2021-01" db="EMBL/GenBank/DDBJ databases">
        <authorList>
            <person name="Corre E."/>
            <person name="Pelletier E."/>
            <person name="Niang G."/>
            <person name="Scheremetjew M."/>
            <person name="Finn R."/>
            <person name="Kale V."/>
            <person name="Holt S."/>
            <person name="Cochrane G."/>
            <person name="Meng A."/>
            <person name="Brown T."/>
            <person name="Cohen L."/>
        </authorList>
    </citation>
    <scope>NUCLEOTIDE SEQUENCE</scope>
    <source>
        <strain evidence="2">RCC1871</strain>
    </source>
</reference>
<gene>
    <name evidence="2" type="ORF">CROS1456_LOCUS9312</name>
</gene>
<dbReference type="PANTHER" id="PTHR47661">
    <property type="entry name" value="PHOSPHOGLUCAN PHOSPHATASE LSF1, CHLOROPLASTIC"/>
    <property type="match status" value="1"/>
</dbReference>
<dbReference type="InterPro" id="IPR011990">
    <property type="entry name" value="TPR-like_helical_dom_sf"/>
</dbReference>
<dbReference type="SUPFAM" id="SSF50156">
    <property type="entry name" value="PDZ domain-like"/>
    <property type="match status" value="1"/>
</dbReference>
<dbReference type="NCBIfam" id="NF047558">
    <property type="entry name" value="TPR_END_plus"/>
    <property type="match status" value="1"/>
</dbReference>
<evidence type="ECO:0008006" key="3">
    <source>
        <dbReference type="Google" id="ProtNLM"/>
    </source>
</evidence>
<evidence type="ECO:0000313" key="2">
    <source>
        <dbReference type="EMBL" id="CAE0196215.1"/>
    </source>
</evidence>
<protein>
    <recommendedName>
        <fullName evidence="3">PDZ domain-containing protein</fullName>
    </recommendedName>
</protein>
<accession>A0A7S3CHI5</accession>
<proteinExistence type="predicted"/>
<dbReference type="PANTHER" id="PTHR47661:SF3">
    <property type="entry name" value="PROTEIN CONTAINING PDZ DOMAIN, A K-BOX DOMAIN, AND A TPR REGION"/>
    <property type="match status" value="1"/>
</dbReference>